<dbReference type="Pfam" id="PF08808">
    <property type="entry name" value="RES"/>
    <property type="match status" value="1"/>
</dbReference>
<gene>
    <name evidence="2" type="ORF">HNQ52_000083</name>
</gene>
<name>A0A7W8D4K1_9GAMM</name>
<comment type="caution">
    <text evidence="2">The sequence shown here is derived from an EMBL/GenBank/DDBJ whole genome shotgun (WGS) entry which is preliminary data.</text>
</comment>
<proteinExistence type="predicted"/>
<evidence type="ECO:0000259" key="1">
    <source>
        <dbReference type="SMART" id="SM00953"/>
    </source>
</evidence>
<dbReference type="SMART" id="SM00953">
    <property type="entry name" value="RES"/>
    <property type="match status" value="1"/>
</dbReference>
<feature type="domain" description="RES" evidence="1">
    <location>
        <begin position="69"/>
        <end position="197"/>
    </location>
</feature>
<dbReference type="RefSeq" id="WP_183958669.1">
    <property type="nucleotide sequence ID" value="NZ_JACHHP010000001.1"/>
</dbReference>
<dbReference type="EMBL" id="JACHHP010000001">
    <property type="protein sequence ID" value="MBB5206567.1"/>
    <property type="molecule type" value="Genomic_DNA"/>
</dbReference>
<dbReference type="Proteomes" id="UP000521199">
    <property type="component" value="Unassembled WGS sequence"/>
</dbReference>
<dbReference type="AlphaFoldDB" id="A0A7W8D4K1"/>
<accession>A0A7W8D4K1</accession>
<reference evidence="2 3" key="1">
    <citation type="submission" date="2020-08" db="EMBL/GenBank/DDBJ databases">
        <title>Genomic Encyclopedia of Type Strains, Phase IV (KMG-IV): sequencing the most valuable type-strain genomes for metagenomic binning, comparative biology and taxonomic classification.</title>
        <authorList>
            <person name="Goeker M."/>
        </authorList>
    </citation>
    <scope>NUCLEOTIDE SEQUENCE [LARGE SCALE GENOMIC DNA]</scope>
    <source>
        <strain evidence="2 3">DSM 24163</strain>
    </source>
</reference>
<evidence type="ECO:0000313" key="2">
    <source>
        <dbReference type="EMBL" id="MBB5206567.1"/>
    </source>
</evidence>
<sequence length="236" mass="25807">MGLLDSTVDFHGAVYRNITSVRVSIDPFDDLVPDAAARQVAIAADMRVRRGAPGVIHRGLAYSEAIDYPFRADTVVASRFGDGTHRVWYGALDEDTATAETCYHQVRMLREVDGIDRPVVRYRKVYAVRAQGLFLDLRAKATAYPDVLADDYAFCQAVGKRVAHEGLPGLLYASARRRGGECLAAFRADALSDARALYCLTYRIDAVAGEVAVERTPGVVSARYLFDAGRLVDTAA</sequence>
<protein>
    <recommendedName>
        <fullName evidence="1">RES domain-containing protein</fullName>
    </recommendedName>
</protein>
<dbReference type="InterPro" id="IPR014914">
    <property type="entry name" value="RES_dom"/>
</dbReference>
<evidence type="ECO:0000313" key="3">
    <source>
        <dbReference type="Proteomes" id="UP000521199"/>
    </source>
</evidence>
<keyword evidence="3" id="KW-1185">Reference proteome</keyword>
<organism evidence="2 3">
    <name type="scientific">Chiayiivirga flava</name>
    <dbReference type="NCBI Taxonomy" id="659595"/>
    <lineage>
        <taxon>Bacteria</taxon>
        <taxon>Pseudomonadati</taxon>
        <taxon>Pseudomonadota</taxon>
        <taxon>Gammaproteobacteria</taxon>
        <taxon>Lysobacterales</taxon>
        <taxon>Lysobacteraceae</taxon>
        <taxon>Chiayiivirga</taxon>
    </lineage>
</organism>